<evidence type="ECO:0000256" key="2">
    <source>
        <dbReference type="SAM" id="MobiDB-lite"/>
    </source>
</evidence>
<feature type="transmembrane region" description="Helical" evidence="3">
    <location>
        <begin position="26"/>
        <end position="48"/>
    </location>
</feature>
<evidence type="ECO:0000256" key="1">
    <source>
        <dbReference type="SAM" id="Coils"/>
    </source>
</evidence>
<keyword evidence="3" id="KW-0812">Transmembrane</keyword>
<feature type="transmembrane region" description="Helical" evidence="3">
    <location>
        <begin position="54"/>
        <end position="73"/>
    </location>
</feature>
<dbReference type="EMBL" id="SNYJ01000006">
    <property type="protein sequence ID" value="TDQ40344.1"/>
    <property type="molecule type" value="Genomic_DNA"/>
</dbReference>
<dbReference type="AlphaFoldDB" id="A0A4R6UB87"/>
<feature type="region of interest" description="Disordered" evidence="2">
    <location>
        <begin position="317"/>
        <end position="492"/>
    </location>
</feature>
<keyword evidence="1" id="KW-0175">Coiled coil</keyword>
<feature type="transmembrane region" description="Helical" evidence="3">
    <location>
        <begin position="140"/>
        <end position="158"/>
    </location>
</feature>
<name>A0A4R6UB87_9BACI</name>
<gene>
    <name evidence="4" type="ORF">EV213_10660</name>
</gene>
<feature type="compositionally biased region" description="Low complexity" evidence="2">
    <location>
        <begin position="317"/>
        <end position="345"/>
    </location>
</feature>
<feature type="compositionally biased region" description="Polar residues" evidence="2">
    <location>
        <begin position="347"/>
        <end position="365"/>
    </location>
</feature>
<accession>A0A4R6UB87</accession>
<sequence>MDENIAYERLLEQMKKRLWMRHNARFFQWLLAICACMICLITLVARYIELPSMLLLWGIGSGLGSIGIAVLWWKTRPTRLSAAQMYDRESADDAVVTAMQFAEDDEFIAILQRRDAVRRMQDTKSHVFAIVKPIWHWRPLALVAVCAMVVGASLFYPSQMMKTAAQASTHQTLMSEPKALVDQLLEEEKQDELMEKLQQLKEAMKEAKTAQELQKQLEESAAEMASIQADKQPEQQELKEMQDKLEEAGLKSLAEALSEQDKQRVEQAMKELQQQFESLTQEQKQMLANMAQGPQENKEEMLSALEKQLMEALQAGQLAQQSAQLQQQLQQAASSLSAAMAQAGLPSSPSAGTLSGNAAQGDSSNGQSTGDSSASGGDNSSSSQSDGTSESTAQGQGASSNQGQTGAANGEGNGSGNGNGNGGSGSNGGGRSETSGNGGLYGGTGIGDRDRLTFPERISGEETTYTDSGRLGDGASEKETVADAPSQRGHVQSYEEAYGAYEQHYIESVDRQQLPPKLETAVKNYFLDIQPEGGN</sequence>
<keyword evidence="3" id="KW-1133">Transmembrane helix</keyword>
<evidence type="ECO:0000313" key="4">
    <source>
        <dbReference type="EMBL" id="TDQ40344.1"/>
    </source>
</evidence>
<proteinExistence type="predicted"/>
<organism evidence="4 5">
    <name type="scientific">Aureibacillus halotolerans</name>
    <dbReference type="NCBI Taxonomy" id="1508390"/>
    <lineage>
        <taxon>Bacteria</taxon>
        <taxon>Bacillati</taxon>
        <taxon>Bacillota</taxon>
        <taxon>Bacilli</taxon>
        <taxon>Bacillales</taxon>
        <taxon>Bacillaceae</taxon>
        <taxon>Aureibacillus</taxon>
    </lineage>
</organism>
<dbReference type="OrthoDB" id="2380672at2"/>
<reference evidence="4 5" key="1">
    <citation type="submission" date="2019-03" db="EMBL/GenBank/DDBJ databases">
        <title>Genomic Encyclopedia of Type Strains, Phase IV (KMG-IV): sequencing the most valuable type-strain genomes for metagenomic binning, comparative biology and taxonomic classification.</title>
        <authorList>
            <person name="Goeker M."/>
        </authorList>
    </citation>
    <scope>NUCLEOTIDE SEQUENCE [LARGE SCALE GENOMIC DNA]</scope>
    <source>
        <strain evidence="4 5">DSM 28697</strain>
    </source>
</reference>
<feature type="coiled-coil region" evidence="1">
    <location>
        <begin position="183"/>
        <end position="230"/>
    </location>
</feature>
<comment type="caution">
    <text evidence="4">The sequence shown here is derived from an EMBL/GenBank/DDBJ whole genome shotgun (WGS) entry which is preliminary data.</text>
</comment>
<evidence type="ECO:0000256" key="3">
    <source>
        <dbReference type="SAM" id="Phobius"/>
    </source>
</evidence>
<dbReference type="Proteomes" id="UP000295632">
    <property type="component" value="Unassembled WGS sequence"/>
</dbReference>
<keyword evidence="3" id="KW-0472">Membrane</keyword>
<feature type="compositionally biased region" description="Low complexity" evidence="2">
    <location>
        <begin position="366"/>
        <end position="408"/>
    </location>
</feature>
<feature type="compositionally biased region" description="Gly residues" evidence="2">
    <location>
        <begin position="409"/>
        <end position="446"/>
    </location>
</feature>
<evidence type="ECO:0000313" key="5">
    <source>
        <dbReference type="Proteomes" id="UP000295632"/>
    </source>
</evidence>
<keyword evidence="5" id="KW-1185">Reference proteome</keyword>
<feature type="compositionally biased region" description="Basic and acidic residues" evidence="2">
    <location>
        <begin position="447"/>
        <end position="460"/>
    </location>
</feature>
<protein>
    <submittedName>
        <fullName evidence="4">Uncharacterized protein</fullName>
    </submittedName>
</protein>
<dbReference type="RefSeq" id="WP_133580167.1">
    <property type="nucleotide sequence ID" value="NZ_SNYJ01000006.1"/>
</dbReference>